<feature type="region of interest" description="Disordered" evidence="1">
    <location>
        <begin position="99"/>
        <end position="154"/>
    </location>
</feature>
<dbReference type="Proteomes" id="UP000799324">
    <property type="component" value="Unassembled WGS sequence"/>
</dbReference>
<feature type="compositionally biased region" description="Low complexity" evidence="1">
    <location>
        <begin position="101"/>
        <end position="114"/>
    </location>
</feature>
<dbReference type="EMBL" id="MU004391">
    <property type="protein sequence ID" value="KAF2652905.1"/>
    <property type="molecule type" value="Genomic_DNA"/>
</dbReference>
<dbReference type="AlphaFoldDB" id="A0A6A6SYU9"/>
<evidence type="ECO:0000256" key="1">
    <source>
        <dbReference type="SAM" id="MobiDB-lite"/>
    </source>
</evidence>
<name>A0A6A6SYU9_9PLEO</name>
<sequence>MPGTITDEQRKRISQMDAQVPDDLKIKVKELARAVYGTHRADVTKRTFLVEVQTTQGHYAIDIMDQRSGGPKMHLNELKFKNNVRKSWEDVRDTLAKQTKKTTTAASNTANGNTSLLTLPKTPNLRATQTELDRGRKEEDFSIFNNVSHAPPRG</sequence>
<evidence type="ECO:0000313" key="3">
    <source>
        <dbReference type="Proteomes" id="UP000799324"/>
    </source>
</evidence>
<accession>A0A6A6SYU9</accession>
<evidence type="ECO:0000313" key="2">
    <source>
        <dbReference type="EMBL" id="KAF2652905.1"/>
    </source>
</evidence>
<feature type="compositionally biased region" description="Basic and acidic residues" evidence="1">
    <location>
        <begin position="131"/>
        <end position="140"/>
    </location>
</feature>
<protein>
    <submittedName>
        <fullName evidence="2">Uncharacterized protein</fullName>
    </submittedName>
</protein>
<keyword evidence="3" id="KW-1185">Reference proteome</keyword>
<organism evidence="2 3">
    <name type="scientific">Lophiostoma macrostomum CBS 122681</name>
    <dbReference type="NCBI Taxonomy" id="1314788"/>
    <lineage>
        <taxon>Eukaryota</taxon>
        <taxon>Fungi</taxon>
        <taxon>Dikarya</taxon>
        <taxon>Ascomycota</taxon>
        <taxon>Pezizomycotina</taxon>
        <taxon>Dothideomycetes</taxon>
        <taxon>Pleosporomycetidae</taxon>
        <taxon>Pleosporales</taxon>
        <taxon>Lophiostomataceae</taxon>
        <taxon>Lophiostoma</taxon>
    </lineage>
</organism>
<reference evidence="2" key="1">
    <citation type="journal article" date="2020" name="Stud. Mycol.">
        <title>101 Dothideomycetes genomes: a test case for predicting lifestyles and emergence of pathogens.</title>
        <authorList>
            <person name="Haridas S."/>
            <person name="Albert R."/>
            <person name="Binder M."/>
            <person name="Bloem J."/>
            <person name="Labutti K."/>
            <person name="Salamov A."/>
            <person name="Andreopoulos B."/>
            <person name="Baker S."/>
            <person name="Barry K."/>
            <person name="Bills G."/>
            <person name="Bluhm B."/>
            <person name="Cannon C."/>
            <person name="Castanera R."/>
            <person name="Culley D."/>
            <person name="Daum C."/>
            <person name="Ezra D."/>
            <person name="Gonzalez J."/>
            <person name="Henrissat B."/>
            <person name="Kuo A."/>
            <person name="Liang C."/>
            <person name="Lipzen A."/>
            <person name="Lutzoni F."/>
            <person name="Magnuson J."/>
            <person name="Mondo S."/>
            <person name="Nolan M."/>
            <person name="Ohm R."/>
            <person name="Pangilinan J."/>
            <person name="Park H.-J."/>
            <person name="Ramirez L."/>
            <person name="Alfaro M."/>
            <person name="Sun H."/>
            <person name="Tritt A."/>
            <person name="Yoshinaga Y."/>
            <person name="Zwiers L.-H."/>
            <person name="Turgeon B."/>
            <person name="Goodwin S."/>
            <person name="Spatafora J."/>
            <person name="Crous P."/>
            <person name="Grigoriev I."/>
        </authorList>
    </citation>
    <scope>NUCLEOTIDE SEQUENCE</scope>
    <source>
        <strain evidence="2">CBS 122681</strain>
    </source>
</reference>
<proteinExistence type="predicted"/>
<gene>
    <name evidence="2" type="ORF">K491DRAFT_760017</name>
</gene>